<sequence>MPTILSVWAHPDDEAFGPVGVLAQAHAAGYRTVVITATHGELGQISPEIELDPTQLGSVRLEELHQACQAIGVDRSIVWDYPDGSLALANATELRDKIVEVLNAEQPAIVLTFGPDGIYGHPDHIAISMATTQAFAQYLALHPTIDQPRLYYQSVAPNSPRSVNAASSDKYPDPLPATTIINVSEYADTKRAALEAHATQRHDWQQFLDQADWFHTVYLHRVYPSFGLNDQPETTLFA</sequence>
<dbReference type="Proteomes" id="UP001428290">
    <property type="component" value="Unassembled WGS sequence"/>
</dbReference>
<name>A0ABP9X807_9CHLR</name>
<dbReference type="EMBL" id="BAABRU010000055">
    <property type="protein sequence ID" value="GAA5531499.1"/>
    <property type="molecule type" value="Genomic_DNA"/>
</dbReference>
<proteinExistence type="predicted"/>
<dbReference type="Pfam" id="PF02585">
    <property type="entry name" value="PIG-L"/>
    <property type="match status" value="1"/>
</dbReference>
<dbReference type="PANTHER" id="PTHR12993:SF11">
    <property type="entry name" value="N-ACETYLGLUCOSAMINYL-PHOSPHATIDYLINOSITOL DE-N-ACETYLASE"/>
    <property type="match status" value="1"/>
</dbReference>
<gene>
    <name evidence="1" type="primary">mca_3</name>
    <name evidence="1" type="ORF">Hgul01_05324</name>
</gene>
<comment type="caution">
    <text evidence="1">The sequence shown here is derived from an EMBL/GenBank/DDBJ whole genome shotgun (WGS) entry which is preliminary data.</text>
</comment>
<dbReference type="SUPFAM" id="SSF102588">
    <property type="entry name" value="LmbE-like"/>
    <property type="match status" value="1"/>
</dbReference>
<dbReference type="InterPro" id="IPR003737">
    <property type="entry name" value="GlcNAc_PI_deacetylase-related"/>
</dbReference>
<protein>
    <submittedName>
        <fullName evidence="1">Mycothiol S-conjugate amidase</fullName>
    </submittedName>
</protein>
<keyword evidence="2" id="KW-1185">Reference proteome</keyword>
<organism evidence="1 2">
    <name type="scientific">Herpetosiphon gulosus</name>
    <dbReference type="NCBI Taxonomy" id="1973496"/>
    <lineage>
        <taxon>Bacteria</taxon>
        <taxon>Bacillati</taxon>
        <taxon>Chloroflexota</taxon>
        <taxon>Chloroflexia</taxon>
        <taxon>Herpetosiphonales</taxon>
        <taxon>Herpetosiphonaceae</taxon>
        <taxon>Herpetosiphon</taxon>
    </lineage>
</organism>
<evidence type="ECO:0000313" key="2">
    <source>
        <dbReference type="Proteomes" id="UP001428290"/>
    </source>
</evidence>
<reference evidence="1 2" key="1">
    <citation type="submission" date="2024-02" db="EMBL/GenBank/DDBJ databases">
        <title>Herpetosiphon gulosus NBRC 112829.</title>
        <authorList>
            <person name="Ichikawa N."/>
            <person name="Katano-Makiyama Y."/>
            <person name="Hidaka K."/>
        </authorList>
    </citation>
    <scope>NUCLEOTIDE SEQUENCE [LARGE SCALE GENOMIC DNA]</scope>
    <source>
        <strain evidence="1 2">NBRC 112829</strain>
    </source>
</reference>
<dbReference type="PANTHER" id="PTHR12993">
    <property type="entry name" value="N-ACETYLGLUCOSAMINYL-PHOSPHATIDYLINOSITOL DE-N-ACETYLASE-RELATED"/>
    <property type="match status" value="1"/>
</dbReference>
<accession>A0ABP9X807</accession>
<dbReference type="Gene3D" id="3.40.50.10320">
    <property type="entry name" value="LmbE-like"/>
    <property type="match status" value="1"/>
</dbReference>
<dbReference type="RefSeq" id="WP_345725053.1">
    <property type="nucleotide sequence ID" value="NZ_BAABRU010000055.1"/>
</dbReference>
<evidence type="ECO:0000313" key="1">
    <source>
        <dbReference type="EMBL" id="GAA5531499.1"/>
    </source>
</evidence>
<dbReference type="InterPro" id="IPR024078">
    <property type="entry name" value="LmbE-like_dom_sf"/>
</dbReference>